<evidence type="ECO:0000313" key="2">
    <source>
        <dbReference type="Proteomes" id="UP001431783"/>
    </source>
</evidence>
<reference evidence="1 2" key="1">
    <citation type="submission" date="2023-03" db="EMBL/GenBank/DDBJ databases">
        <title>Genome insight into feeding habits of ladybird beetles.</title>
        <authorList>
            <person name="Li H.-S."/>
            <person name="Huang Y.-H."/>
            <person name="Pang H."/>
        </authorList>
    </citation>
    <scope>NUCLEOTIDE SEQUENCE [LARGE SCALE GENOMIC DNA]</scope>
    <source>
        <strain evidence="1">SYSU_2023b</strain>
        <tissue evidence="1">Whole body</tissue>
    </source>
</reference>
<organism evidence="1 2">
    <name type="scientific">Henosepilachna vigintioctopunctata</name>
    <dbReference type="NCBI Taxonomy" id="420089"/>
    <lineage>
        <taxon>Eukaryota</taxon>
        <taxon>Metazoa</taxon>
        <taxon>Ecdysozoa</taxon>
        <taxon>Arthropoda</taxon>
        <taxon>Hexapoda</taxon>
        <taxon>Insecta</taxon>
        <taxon>Pterygota</taxon>
        <taxon>Neoptera</taxon>
        <taxon>Endopterygota</taxon>
        <taxon>Coleoptera</taxon>
        <taxon>Polyphaga</taxon>
        <taxon>Cucujiformia</taxon>
        <taxon>Coccinelloidea</taxon>
        <taxon>Coccinellidae</taxon>
        <taxon>Epilachninae</taxon>
        <taxon>Epilachnini</taxon>
        <taxon>Henosepilachna</taxon>
    </lineage>
</organism>
<evidence type="ECO:0000313" key="1">
    <source>
        <dbReference type="EMBL" id="KAK9889680.1"/>
    </source>
</evidence>
<dbReference type="Proteomes" id="UP001431783">
    <property type="component" value="Unassembled WGS sequence"/>
</dbReference>
<accession>A0AAW1V7Z7</accession>
<gene>
    <name evidence="1" type="ORF">WA026_007059</name>
</gene>
<dbReference type="InterPro" id="IPR012340">
    <property type="entry name" value="NA-bd_OB-fold"/>
</dbReference>
<protein>
    <submittedName>
        <fullName evidence="1">Uncharacterized protein</fullName>
    </submittedName>
</protein>
<dbReference type="EMBL" id="JARQZJ010000123">
    <property type="protein sequence ID" value="KAK9889680.1"/>
    <property type="molecule type" value="Genomic_DNA"/>
</dbReference>
<proteinExistence type="predicted"/>
<dbReference type="AlphaFoldDB" id="A0AAW1V7Z7"/>
<sequence>MEDDIEKLSIWIKEGSWMSCDVIENKFKIARLSKQTDSAQENIQPNADSLNLFPDEDISSITENSAEDIASCSVPYLQEDKANNSENEHLFITLNNNYKEFQAKDNGKAVAFFIVHILSSVVDERCYRFNGFGYKKVIIFGIITEIFPSKMNSITVDDGTGQLKCHIEDCVNKNTGIGKYRSSNSSLDEMNLIFHSKLKELYENLPSFENLHIGDRVCVSGNISFHNGYFHLFVDKLQRHTDLEEHIKFMKRVFYLYENSYYSDR</sequence>
<keyword evidence="2" id="KW-1185">Reference proteome</keyword>
<dbReference type="Gene3D" id="2.40.50.140">
    <property type="entry name" value="Nucleic acid-binding proteins"/>
    <property type="match status" value="1"/>
</dbReference>
<name>A0AAW1V7Z7_9CUCU</name>
<comment type="caution">
    <text evidence="1">The sequence shown here is derived from an EMBL/GenBank/DDBJ whole genome shotgun (WGS) entry which is preliminary data.</text>
</comment>